<protein>
    <recommendedName>
        <fullName evidence="1">UPF0246 protein IAD04_02570</fullName>
    </recommendedName>
</protein>
<evidence type="ECO:0000313" key="3">
    <source>
        <dbReference type="Proteomes" id="UP000886893"/>
    </source>
</evidence>
<comment type="caution">
    <text evidence="2">The sequence shown here is derived from an EMBL/GenBank/DDBJ whole genome shotgun (WGS) entry which is preliminary data.</text>
</comment>
<dbReference type="HAMAP" id="MF_00652">
    <property type="entry name" value="UPF0246"/>
    <property type="match status" value="1"/>
</dbReference>
<dbReference type="GO" id="GO:0033194">
    <property type="term" value="P:response to hydroperoxide"/>
    <property type="evidence" value="ECO:0007669"/>
    <property type="project" value="TreeGrafter"/>
</dbReference>
<gene>
    <name evidence="2" type="primary">yaaA</name>
    <name evidence="2" type="ORF">IAD04_02570</name>
</gene>
<dbReference type="AlphaFoldDB" id="A0A9D1G7Y7"/>
<sequence length="250" mass="29860">MKIIISPAKNMIIRSDDLFSVTAPVFLKQTKKLYGYLKKMNVDELKQVLQANDQIVWKHYLNYQHFDFNTQLTPAIACFQGIQYTSISPMTFTNQQWEYVKNHVYILSAFYGVLNALDGIKPYRLEMVHPFLTDQFTSLYDFWKDQFYQELYRNEEVVLNLCSDEYSKIVRPYVKANQKFVTVTFYEQENQKLRQKTVYLKMARGLMVRFLAEHQIEEVEEVKKFSMLGYQYHEELSSKSNFVFVRKLTI</sequence>
<reference evidence="2" key="2">
    <citation type="journal article" date="2021" name="PeerJ">
        <title>Extensive microbial diversity within the chicken gut microbiome revealed by metagenomics and culture.</title>
        <authorList>
            <person name="Gilroy R."/>
            <person name="Ravi A."/>
            <person name="Getino M."/>
            <person name="Pursley I."/>
            <person name="Horton D.L."/>
            <person name="Alikhan N.F."/>
            <person name="Baker D."/>
            <person name="Gharbi K."/>
            <person name="Hall N."/>
            <person name="Watson M."/>
            <person name="Adriaenssens E.M."/>
            <person name="Foster-Nyarko E."/>
            <person name="Jarju S."/>
            <person name="Secka A."/>
            <person name="Antonio M."/>
            <person name="Oren A."/>
            <person name="Chaudhuri R.R."/>
            <person name="La Ragione R."/>
            <person name="Hildebrand F."/>
            <person name="Pallen M.J."/>
        </authorList>
    </citation>
    <scope>NUCLEOTIDE SEQUENCE</scope>
    <source>
        <strain evidence="2">14508</strain>
    </source>
</reference>
<evidence type="ECO:0000256" key="1">
    <source>
        <dbReference type="HAMAP-Rule" id="MF_00652"/>
    </source>
</evidence>
<dbReference type="InterPro" id="IPR005583">
    <property type="entry name" value="YaaA"/>
</dbReference>
<dbReference type="PANTHER" id="PTHR30283">
    <property type="entry name" value="PEROXIDE STRESS RESPONSE PROTEIN YAAA"/>
    <property type="match status" value="1"/>
</dbReference>
<dbReference type="GO" id="GO:0005829">
    <property type="term" value="C:cytosol"/>
    <property type="evidence" value="ECO:0007669"/>
    <property type="project" value="TreeGrafter"/>
</dbReference>
<dbReference type="PANTHER" id="PTHR30283:SF4">
    <property type="entry name" value="PEROXIDE STRESS RESISTANCE PROTEIN YAAA"/>
    <property type="match status" value="1"/>
</dbReference>
<name>A0A9D1G7Y7_9FIRM</name>
<dbReference type="Pfam" id="PF03883">
    <property type="entry name" value="H2O2_YaaD"/>
    <property type="match status" value="1"/>
</dbReference>
<organism evidence="2 3">
    <name type="scientific">Candidatus Caccosoma faecigallinarum</name>
    <dbReference type="NCBI Taxonomy" id="2840720"/>
    <lineage>
        <taxon>Bacteria</taxon>
        <taxon>Bacillati</taxon>
        <taxon>Bacillota</taxon>
        <taxon>Bacillota incertae sedis</taxon>
        <taxon>Candidatus Caccosoma</taxon>
    </lineage>
</organism>
<dbReference type="NCBIfam" id="NF002543">
    <property type="entry name" value="PRK02101.1-4"/>
    <property type="match status" value="1"/>
</dbReference>
<accession>A0A9D1G7Y7</accession>
<comment type="similarity">
    <text evidence="1">Belongs to the UPF0246 family.</text>
</comment>
<dbReference type="Proteomes" id="UP000886893">
    <property type="component" value="Unassembled WGS sequence"/>
</dbReference>
<proteinExistence type="inferred from homology"/>
<reference evidence="2" key="1">
    <citation type="submission" date="2020-10" db="EMBL/GenBank/DDBJ databases">
        <authorList>
            <person name="Gilroy R."/>
        </authorList>
    </citation>
    <scope>NUCLEOTIDE SEQUENCE</scope>
    <source>
        <strain evidence="2">14508</strain>
    </source>
</reference>
<evidence type="ECO:0000313" key="2">
    <source>
        <dbReference type="EMBL" id="HIT17249.1"/>
    </source>
</evidence>
<dbReference type="EMBL" id="DVKI01000082">
    <property type="protein sequence ID" value="HIT17249.1"/>
    <property type="molecule type" value="Genomic_DNA"/>
</dbReference>